<dbReference type="EMBL" id="CP006842">
    <property type="protein sequence ID" value="AHW62836.1"/>
    <property type="molecule type" value="Genomic_DNA"/>
</dbReference>
<keyword evidence="3" id="KW-1185">Reference proteome</keyword>
<dbReference type="CDD" id="cd02440">
    <property type="entry name" value="AdoMet_MTases"/>
    <property type="match status" value="1"/>
</dbReference>
<feature type="domain" description="Methyltransferase type 11" evidence="1">
    <location>
        <begin position="56"/>
        <end position="169"/>
    </location>
</feature>
<dbReference type="eggNOG" id="COG2226">
    <property type="taxonomic scope" value="Bacteria"/>
</dbReference>
<dbReference type="Pfam" id="PF08241">
    <property type="entry name" value="Methyltransf_11"/>
    <property type="match status" value="1"/>
</dbReference>
<dbReference type="OrthoDB" id="5174037at2"/>
<dbReference type="InterPro" id="IPR013216">
    <property type="entry name" value="Methyltransf_11"/>
</dbReference>
<evidence type="ECO:0000259" key="1">
    <source>
        <dbReference type="Pfam" id="PF08241"/>
    </source>
</evidence>
<dbReference type="Proteomes" id="UP000023703">
    <property type="component" value="Chromosome"/>
</dbReference>
<dbReference type="GO" id="GO:0008757">
    <property type="term" value="F:S-adenosylmethionine-dependent methyltransferase activity"/>
    <property type="evidence" value="ECO:0007669"/>
    <property type="project" value="InterPro"/>
</dbReference>
<dbReference type="HOGENOM" id="CLU_911253_0_0_11"/>
<dbReference type="SUPFAM" id="SSF53335">
    <property type="entry name" value="S-adenosyl-L-methionine-dependent methyltransferases"/>
    <property type="match status" value="1"/>
</dbReference>
<dbReference type="InterPro" id="IPR029063">
    <property type="entry name" value="SAM-dependent_MTases_sf"/>
</dbReference>
<dbReference type="RefSeq" id="WP_052539476.1">
    <property type="nucleotide sequence ID" value="NZ_CP006842.1"/>
</dbReference>
<protein>
    <recommendedName>
        <fullName evidence="1">Methyltransferase type 11 domain-containing protein</fullName>
    </recommendedName>
</protein>
<name>X5E857_9CORY</name>
<proteinExistence type="predicted"/>
<dbReference type="Gene3D" id="3.40.50.150">
    <property type="entry name" value="Vaccinia Virus protein VP39"/>
    <property type="match status" value="1"/>
</dbReference>
<evidence type="ECO:0000313" key="2">
    <source>
        <dbReference type="EMBL" id="AHW62836.1"/>
    </source>
</evidence>
<accession>X5E857</accession>
<dbReference type="STRING" id="1404245.CGLY_01940"/>
<organism evidence="2 3">
    <name type="scientific">Corynebacterium glyciniphilum AJ 3170</name>
    <dbReference type="NCBI Taxonomy" id="1404245"/>
    <lineage>
        <taxon>Bacteria</taxon>
        <taxon>Bacillati</taxon>
        <taxon>Actinomycetota</taxon>
        <taxon>Actinomycetes</taxon>
        <taxon>Mycobacteriales</taxon>
        <taxon>Corynebacteriaceae</taxon>
        <taxon>Corynebacterium</taxon>
    </lineage>
</organism>
<reference evidence="2 3" key="1">
    <citation type="journal article" date="2015" name="Int. J. Syst. Evol. Microbiol.">
        <title>Revisiting Corynebacterium glyciniphilum (ex Kubota et al., 1972) sp. nov., nom. rev., isolated from putrefied banana.</title>
        <authorList>
            <person name="Al-Dilaimi A."/>
            <person name="Bednarz H."/>
            <person name="Lomker A."/>
            <person name="Niehaus K."/>
            <person name="Kalinowski J."/>
            <person name="Ruckert C."/>
        </authorList>
    </citation>
    <scope>NUCLEOTIDE SEQUENCE [LARGE SCALE GENOMIC DNA]</scope>
    <source>
        <strain evidence="2">AJ 3170</strain>
    </source>
</reference>
<dbReference type="AlphaFoldDB" id="X5E857"/>
<dbReference type="KEGG" id="cgy:CGLY_01940"/>
<evidence type="ECO:0000313" key="3">
    <source>
        <dbReference type="Proteomes" id="UP000023703"/>
    </source>
</evidence>
<gene>
    <name evidence="2" type="ORF">CGLY_01940</name>
</gene>
<sequence length="305" mass="32236">MTDHGDTGEGPYTGNYLDYLLTNRNFTAPAVAGAVSVLTAPVIARSVSTGQPVRILDAGTGAGGALPELSCLAAEVPEGGTVLAVDVDGSAVALARQQIAALHDTGASAGVRVDLRVADLRGVAAEAALTGQFFDLIWSSDVIWPEAFDDPEGVVSELSRALAPGGILALFTTNYYQSTLLPGHTRLERLIRTASEMTWGLPDDGPYQYERLGAWMRQAGLHDVTPTSFPLTGMASEPTARAFLEQIVWPEMRHAVSANGRAAGMSDDDVVRAEHLLDPAGQEWIGNDPDAFVLQPTLLWTGRAG</sequence>